<evidence type="ECO:0000256" key="3">
    <source>
        <dbReference type="ARBA" id="ARBA00022833"/>
    </source>
</evidence>
<evidence type="ECO:0000259" key="6">
    <source>
        <dbReference type="PROSITE" id="PS50089"/>
    </source>
</evidence>
<dbReference type="GeneID" id="100840339"/>
<dbReference type="SMART" id="SM00292">
    <property type="entry name" value="BRCT"/>
    <property type="match status" value="1"/>
</dbReference>
<dbReference type="InterPro" id="IPR017907">
    <property type="entry name" value="Znf_RING_CS"/>
</dbReference>
<reference evidence="8 9" key="1">
    <citation type="journal article" date="2010" name="Nature">
        <title>Genome sequencing and analysis of the model grass Brachypodium distachyon.</title>
        <authorList>
            <consortium name="International Brachypodium Initiative"/>
        </authorList>
    </citation>
    <scope>NUCLEOTIDE SEQUENCE [LARGE SCALE GENOMIC DNA]</scope>
    <source>
        <strain evidence="8 9">Bd21</strain>
    </source>
</reference>
<evidence type="ECO:0000256" key="5">
    <source>
        <dbReference type="SAM" id="MobiDB-lite"/>
    </source>
</evidence>
<dbReference type="Gene3D" id="3.30.40.10">
    <property type="entry name" value="Zinc/RING finger domain, C3HC4 (zinc finger)"/>
    <property type="match status" value="2"/>
</dbReference>
<dbReference type="InterPro" id="IPR011011">
    <property type="entry name" value="Znf_FYVE_PHD"/>
</dbReference>
<dbReference type="GO" id="GO:0004842">
    <property type="term" value="F:ubiquitin-protein transferase activity"/>
    <property type="evidence" value="ECO:0000318"/>
    <property type="project" value="GO_Central"/>
</dbReference>
<evidence type="ECO:0000256" key="1">
    <source>
        <dbReference type="ARBA" id="ARBA00022723"/>
    </source>
</evidence>
<evidence type="ECO:0000313" key="9">
    <source>
        <dbReference type="EnsemblPlants" id="KQJ98265"/>
    </source>
</evidence>
<feature type="compositionally biased region" description="Basic residues" evidence="5">
    <location>
        <begin position="176"/>
        <end position="186"/>
    </location>
</feature>
<protein>
    <recommendedName>
        <fullName evidence="11">RING-type E3 ubiquitin transferase BRCA1</fullName>
    </recommendedName>
</protein>
<dbReference type="FunCoup" id="A0A0Q3Q9D7">
    <property type="interactions" value="598"/>
</dbReference>
<dbReference type="PANTHER" id="PTHR47776:SF2">
    <property type="entry name" value="RING-TYPE E3 UBIQUITIN TRANSFERASE BRCA1"/>
    <property type="match status" value="1"/>
</dbReference>
<dbReference type="EnsemblPlants" id="KQJ98265">
    <property type="protein sequence ID" value="KQJ98265"/>
    <property type="gene ID" value="BRADI_3g35790v3"/>
</dbReference>
<keyword evidence="2 4" id="KW-0863">Zinc-finger</keyword>
<feature type="region of interest" description="Disordered" evidence="5">
    <location>
        <begin position="168"/>
        <end position="233"/>
    </location>
</feature>
<organism evidence="8">
    <name type="scientific">Brachypodium distachyon</name>
    <name type="common">Purple false brome</name>
    <name type="synonym">Trachynia distachya</name>
    <dbReference type="NCBI Taxonomy" id="15368"/>
    <lineage>
        <taxon>Eukaryota</taxon>
        <taxon>Viridiplantae</taxon>
        <taxon>Streptophyta</taxon>
        <taxon>Embryophyta</taxon>
        <taxon>Tracheophyta</taxon>
        <taxon>Spermatophyta</taxon>
        <taxon>Magnoliopsida</taxon>
        <taxon>Liliopsida</taxon>
        <taxon>Poales</taxon>
        <taxon>Poaceae</taxon>
        <taxon>BOP clade</taxon>
        <taxon>Pooideae</taxon>
        <taxon>Stipodae</taxon>
        <taxon>Brachypodieae</taxon>
        <taxon>Brachypodium</taxon>
    </lineage>
</organism>
<dbReference type="EMBL" id="CM000882">
    <property type="protein sequence ID" value="KQJ98265.1"/>
    <property type="molecule type" value="Genomic_DNA"/>
</dbReference>
<evidence type="ECO:0000256" key="4">
    <source>
        <dbReference type="PROSITE-ProRule" id="PRU00175"/>
    </source>
</evidence>
<dbReference type="GO" id="GO:0008270">
    <property type="term" value="F:zinc ion binding"/>
    <property type="evidence" value="ECO:0007669"/>
    <property type="project" value="UniProtKB-KW"/>
</dbReference>
<dbReference type="PROSITE" id="PS01359">
    <property type="entry name" value="ZF_PHD_1"/>
    <property type="match status" value="1"/>
</dbReference>
<dbReference type="OrthoDB" id="251770at2759"/>
<dbReference type="InterPro" id="IPR019786">
    <property type="entry name" value="Zinc_finger_PHD-type_CS"/>
</dbReference>
<proteinExistence type="predicted"/>
<accession>A0A0Q3Q9D7</accession>
<keyword evidence="3" id="KW-0862">Zinc</keyword>
<feature type="compositionally biased region" description="Polar residues" evidence="5">
    <location>
        <begin position="212"/>
        <end position="233"/>
    </location>
</feature>
<dbReference type="InterPro" id="IPR001841">
    <property type="entry name" value="Znf_RING"/>
</dbReference>
<feature type="domain" description="RING-type" evidence="6">
    <location>
        <begin position="398"/>
        <end position="443"/>
    </location>
</feature>
<dbReference type="GO" id="GO:0032183">
    <property type="term" value="F:SUMO binding"/>
    <property type="evidence" value="ECO:0007669"/>
    <property type="project" value="EnsemblPlants"/>
</dbReference>
<dbReference type="STRING" id="15368.A0A0Q3Q9D7"/>
<dbReference type="GO" id="GO:0035825">
    <property type="term" value="P:homologous recombination"/>
    <property type="evidence" value="ECO:0000318"/>
    <property type="project" value="GO_Central"/>
</dbReference>
<evidence type="ECO:0000313" key="8">
    <source>
        <dbReference type="EMBL" id="KQJ98265.1"/>
    </source>
</evidence>
<dbReference type="SUPFAM" id="SSF52113">
    <property type="entry name" value="BRCT domain"/>
    <property type="match status" value="1"/>
</dbReference>
<dbReference type="Pfam" id="PF12738">
    <property type="entry name" value="PTCB-BRCT"/>
    <property type="match status" value="1"/>
</dbReference>
<gene>
    <name evidence="9" type="primary">LOC100840339</name>
    <name evidence="8" type="ORF">BRADI_3g35790v3</name>
</gene>
<dbReference type="InterPro" id="IPR036420">
    <property type="entry name" value="BRCT_dom_sf"/>
</dbReference>
<name>A0A0Q3Q9D7_BRADI</name>
<reference evidence="8" key="2">
    <citation type="submission" date="2017-06" db="EMBL/GenBank/DDBJ databases">
        <title>WGS assembly of Brachypodium distachyon.</title>
        <authorList>
            <consortium name="The International Brachypodium Initiative"/>
            <person name="Lucas S."/>
            <person name="Harmon-Smith M."/>
            <person name="Lail K."/>
            <person name="Tice H."/>
            <person name="Grimwood J."/>
            <person name="Bruce D."/>
            <person name="Barry K."/>
            <person name="Shu S."/>
            <person name="Lindquist E."/>
            <person name="Wang M."/>
            <person name="Pitluck S."/>
            <person name="Vogel J.P."/>
            <person name="Garvin D.F."/>
            <person name="Mockler T.C."/>
            <person name="Schmutz J."/>
            <person name="Rokhsar D."/>
            <person name="Bevan M.W."/>
        </authorList>
    </citation>
    <scope>NUCLEOTIDE SEQUENCE</scope>
    <source>
        <strain evidence="8">Bd21</strain>
    </source>
</reference>
<dbReference type="AlphaFoldDB" id="A0A0Q3Q9D7"/>
<dbReference type="PANTHER" id="PTHR47776">
    <property type="entry name" value="F5A8.9 PROTEIN"/>
    <property type="match status" value="1"/>
</dbReference>
<dbReference type="Pfam" id="PF13639">
    <property type="entry name" value="zf-RING_2"/>
    <property type="match status" value="1"/>
</dbReference>
<dbReference type="InterPro" id="IPR001357">
    <property type="entry name" value="BRCT_dom"/>
</dbReference>
<feature type="compositionally biased region" description="Basic and acidic residues" evidence="5">
    <location>
        <begin position="187"/>
        <end position="198"/>
    </location>
</feature>
<dbReference type="SUPFAM" id="SSF57850">
    <property type="entry name" value="RING/U-box"/>
    <property type="match status" value="1"/>
</dbReference>
<dbReference type="Gene3D" id="3.40.50.10190">
    <property type="entry name" value="BRCT domain"/>
    <property type="match status" value="1"/>
</dbReference>
<evidence type="ECO:0008006" key="11">
    <source>
        <dbReference type="Google" id="ProtNLM"/>
    </source>
</evidence>
<dbReference type="PROSITE" id="PS50089">
    <property type="entry name" value="ZF_RING_2"/>
    <property type="match status" value="1"/>
</dbReference>
<dbReference type="KEGG" id="bdi:100840339"/>
<dbReference type="GO" id="GO:0005634">
    <property type="term" value="C:nucleus"/>
    <property type="evidence" value="ECO:0000318"/>
    <property type="project" value="GO_Central"/>
</dbReference>
<dbReference type="CDD" id="cd15489">
    <property type="entry name" value="PHD_SF"/>
    <property type="match status" value="1"/>
</dbReference>
<dbReference type="PROSITE" id="PS00518">
    <property type="entry name" value="ZF_RING_1"/>
    <property type="match status" value="1"/>
</dbReference>
<evidence type="ECO:0000256" key="2">
    <source>
        <dbReference type="ARBA" id="ARBA00022771"/>
    </source>
</evidence>
<dbReference type="InterPro" id="IPR013083">
    <property type="entry name" value="Znf_RING/FYVE/PHD"/>
</dbReference>
<evidence type="ECO:0000313" key="10">
    <source>
        <dbReference type="Proteomes" id="UP000008810"/>
    </source>
</evidence>
<dbReference type="SUPFAM" id="SSF57903">
    <property type="entry name" value="FYVE/PHD zinc finger"/>
    <property type="match status" value="1"/>
</dbReference>
<dbReference type="ExpressionAtlas" id="A0A0Q3Q9D7">
    <property type="expression patterns" value="baseline"/>
</dbReference>
<keyword evidence="1" id="KW-0479">Metal-binding</keyword>
<reference evidence="9" key="3">
    <citation type="submission" date="2018-08" db="UniProtKB">
        <authorList>
            <consortium name="EnsemblPlants"/>
        </authorList>
    </citation>
    <scope>IDENTIFICATION</scope>
    <source>
        <strain evidence="9">cv. Bd21</strain>
    </source>
</reference>
<dbReference type="Proteomes" id="UP000008810">
    <property type="component" value="Chromosome 3"/>
</dbReference>
<dbReference type="SMART" id="SM00184">
    <property type="entry name" value="RING"/>
    <property type="match status" value="1"/>
</dbReference>
<dbReference type="Gramene" id="KQJ98265">
    <property type="protein sequence ID" value="KQJ98265"/>
    <property type="gene ID" value="BRADI_3g35790v3"/>
</dbReference>
<sequence>MPVEGMDKVVATVSGYHADERHRLVKLISETGASYVGAMSRSITHLVCWRLEGKKYDIAKKLGTRVVSHRWFQDCLKEGRRLPEGPYMMESGEEAGPVQEPPTLPGKRSKRNAFMEDTCLEELPTDCCNTSYAKDVLNIGDSDSDFELQGLLDSSLLKENFVTRRNAKKIDSRDVKQKRKCSKRARKSTDKDILHPRDNASSVMIREGLHMSSYTSSPGQKGHTSSRGMSRQKGNLSALLHNEISGRMGERNDLMRKESQSKHARYLTEISDDDGSTDSFEEVQILDIPTTEARTKIGRRNASASFRQSTLDSIYSFGENSSHVYESEESEEQVNVEIGQSSRSLQPGDLFGDEPPFCTQEKIDQSNLDIVADHEKTDEEKPTMEESSNLQRQAELSCVICWTDFSSTRGILPCGHRFCYSCIQGWADCLSSRGKVSTCPLCKASFSWISKVDEAGTSDQKIYSQTIPCGASTDVFVFADDGYDLPGSSSAQGACYQCHSREPEELLLSCHVCRSRWVHSYCLDPPLTPWTCIHCRDLRRTYQRYR</sequence>
<dbReference type="PROSITE" id="PS50172">
    <property type="entry name" value="BRCT"/>
    <property type="match status" value="1"/>
</dbReference>
<evidence type="ECO:0000259" key="7">
    <source>
        <dbReference type="PROSITE" id="PS50172"/>
    </source>
</evidence>
<dbReference type="RefSeq" id="XP_003574477.1">
    <property type="nucleotide sequence ID" value="XM_003574429.4"/>
</dbReference>
<keyword evidence="10" id="KW-1185">Reference proteome</keyword>
<feature type="domain" description="BRCT" evidence="7">
    <location>
        <begin position="1"/>
        <end position="89"/>
    </location>
</feature>